<reference evidence="2" key="1">
    <citation type="journal article" date="2021" name="PeerJ">
        <title>Extensive microbial diversity within the chicken gut microbiome revealed by metagenomics and culture.</title>
        <authorList>
            <person name="Gilroy R."/>
            <person name="Ravi A."/>
            <person name="Getino M."/>
            <person name="Pursley I."/>
            <person name="Horton D.L."/>
            <person name="Alikhan N.F."/>
            <person name="Baker D."/>
            <person name="Gharbi K."/>
            <person name="Hall N."/>
            <person name="Watson M."/>
            <person name="Adriaenssens E.M."/>
            <person name="Foster-Nyarko E."/>
            <person name="Jarju S."/>
            <person name="Secka A."/>
            <person name="Antonio M."/>
            <person name="Oren A."/>
            <person name="Chaudhuri R.R."/>
            <person name="La Ragione R."/>
            <person name="Hildebrand F."/>
            <person name="Pallen M.J."/>
        </authorList>
    </citation>
    <scope>NUCLEOTIDE SEQUENCE</scope>
    <source>
        <strain evidence="2">1719</strain>
    </source>
</reference>
<keyword evidence="1" id="KW-0812">Transmembrane</keyword>
<protein>
    <recommendedName>
        <fullName evidence="4">5-bromo-4-chloroindolyl phosphate hydrolysis protein</fullName>
    </recommendedName>
</protein>
<dbReference type="Proteomes" id="UP000824156">
    <property type="component" value="Unassembled WGS sequence"/>
</dbReference>
<dbReference type="AlphaFoldDB" id="A0A9D1W9Q0"/>
<gene>
    <name evidence="2" type="ORF">H9853_07945</name>
</gene>
<keyword evidence="1" id="KW-1133">Transmembrane helix</keyword>
<sequence length="260" mass="30334">MIKIKLQTNIWERLKHLKWVVLSIFLFLPIPIHVYPLVMIGQARKVKVRSWMWLGMIALFAELALLGSFIVNFGTLSQAMLLTLGGSFVSYIVGNGLLLSWSRPYLQRMDMSAWQELHWVPSIGSANRLLLSTKEVDVNIFINRLWYYKGRVKSVAFKRTIARIIELFNILKTNDMMLAERFVIRHETLLHTLKKYCELQESNLPDKFRKDNIARLQHIILQAEAAIEKEVTDFYESSLIGFSAETEAYMQSLRNRKLLK</sequence>
<name>A0A9D1W9Q0_9SPHI</name>
<evidence type="ECO:0000256" key="1">
    <source>
        <dbReference type="SAM" id="Phobius"/>
    </source>
</evidence>
<feature type="transmembrane region" description="Helical" evidence="1">
    <location>
        <begin position="20"/>
        <end position="39"/>
    </location>
</feature>
<proteinExistence type="predicted"/>
<organism evidence="2 3">
    <name type="scientific">Candidatus Sphingobacterium stercoripullorum</name>
    <dbReference type="NCBI Taxonomy" id="2838759"/>
    <lineage>
        <taxon>Bacteria</taxon>
        <taxon>Pseudomonadati</taxon>
        <taxon>Bacteroidota</taxon>
        <taxon>Sphingobacteriia</taxon>
        <taxon>Sphingobacteriales</taxon>
        <taxon>Sphingobacteriaceae</taxon>
        <taxon>Sphingobacterium</taxon>
    </lineage>
</organism>
<keyword evidence="1" id="KW-0472">Membrane</keyword>
<reference evidence="2" key="2">
    <citation type="submission" date="2021-04" db="EMBL/GenBank/DDBJ databases">
        <authorList>
            <person name="Gilroy R."/>
        </authorList>
    </citation>
    <scope>NUCLEOTIDE SEQUENCE</scope>
    <source>
        <strain evidence="2">1719</strain>
    </source>
</reference>
<dbReference type="EMBL" id="DXEZ01000221">
    <property type="protein sequence ID" value="HIX54942.1"/>
    <property type="molecule type" value="Genomic_DNA"/>
</dbReference>
<comment type="caution">
    <text evidence="2">The sequence shown here is derived from an EMBL/GenBank/DDBJ whole genome shotgun (WGS) entry which is preliminary data.</text>
</comment>
<evidence type="ECO:0000313" key="3">
    <source>
        <dbReference type="Proteomes" id="UP000824156"/>
    </source>
</evidence>
<feature type="transmembrane region" description="Helical" evidence="1">
    <location>
        <begin position="51"/>
        <end position="73"/>
    </location>
</feature>
<feature type="transmembrane region" description="Helical" evidence="1">
    <location>
        <begin position="79"/>
        <end position="101"/>
    </location>
</feature>
<accession>A0A9D1W9Q0</accession>
<evidence type="ECO:0000313" key="2">
    <source>
        <dbReference type="EMBL" id="HIX54942.1"/>
    </source>
</evidence>
<evidence type="ECO:0008006" key="4">
    <source>
        <dbReference type="Google" id="ProtNLM"/>
    </source>
</evidence>